<dbReference type="Pfam" id="PF04218">
    <property type="entry name" value="CENP-B_N"/>
    <property type="match status" value="1"/>
</dbReference>
<dbReference type="PROSITE" id="PS51253">
    <property type="entry name" value="HTH_CENPB"/>
    <property type="match status" value="1"/>
</dbReference>
<evidence type="ECO:0000313" key="5">
    <source>
        <dbReference type="Proteomes" id="UP001165289"/>
    </source>
</evidence>
<organism evidence="4 5">
    <name type="scientific">Oopsacas minuta</name>
    <dbReference type="NCBI Taxonomy" id="111878"/>
    <lineage>
        <taxon>Eukaryota</taxon>
        <taxon>Metazoa</taxon>
        <taxon>Porifera</taxon>
        <taxon>Hexactinellida</taxon>
        <taxon>Hexasterophora</taxon>
        <taxon>Lyssacinosida</taxon>
        <taxon>Leucopsacidae</taxon>
        <taxon>Oopsacas</taxon>
    </lineage>
</organism>
<keyword evidence="1" id="KW-0238">DNA-binding</keyword>
<dbReference type="GO" id="GO:0005634">
    <property type="term" value="C:nucleus"/>
    <property type="evidence" value="ECO:0007669"/>
    <property type="project" value="TreeGrafter"/>
</dbReference>
<keyword evidence="5" id="KW-1185">Reference proteome</keyword>
<reference evidence="4 5" key="1">
    <citation type="journal article" date="2023" name="BMC Biol.">
        <title>The compact genome of the sponge Oopsacas minuta (Hexactinellida) is lacking key metazoan core genes.</title>
        <authorList>
            <person name="Santini S."/>
            <person name="Schenkelaars Q."/>
            <person name="Jourda C."/>
            <person name="Duchesne M."/>
            <person name="Belahbib H."/>
            <person name="Rocher C."/>
            <person name="Selva M."/>
            <person name="Riesgo A."/>
            <person name="Vervoort M."/>
            <person name="Leys S.P."/>
            <person name="Kodjabachian L."/>
            <person name="Le Bivic A."/>
            <person name="Borchiellini C."/>
            <person name="Claverie J.M."/>
            <person name="Renard E."/>
        </authorList>
    </citation>
    <scope>NUCLEOTIDE SEQUENCE [LARGE SCALE GENOMIC DNA]</scope>
    <source>
        <strain evidence="4">SPO-2</strain>
    </source>
</reference>
<dbReference type="SUPFAM" id="SSF46689">
    <property type="entry name" value="Homeodomain-like"/>
    <property type="match status" value="2"/>
</dbReference>
<dbReference type="AlphaFoldDB" id="A0AAV7JGD2"/>
<sequence length="215" mass="24623">MEDTLGLSNVVSSTYLAEFNKGKRDLGAQCGVKLQVLSLVRFEEVLIVTQDSSYDILRIPLDEFLGLEQRIDLITRMENGEPQTSVCKRLNISKSTVNSIWKNRETLKRSYDSSEISVDCKRIRSSNFTQVDTALLEWFKQARNCNIPITGKILMEKSQFFATAMNVSTFKATTGFIDRWKRRHSIGMKQISGEENQFQRRAFVLGWISLCQNCS</sequence>
<dbReference type="InterPro" id="IPR006600">
    <property type="entry name" value="HTH_CenpB_DNA-bd_dom"/>
</dbReference>
<dbReference type="Proteomes" id="UP001165289">
    <property type="component" value="Unassembled WGS sequence"/>
</dbReference>
<proteinExistence type="predicted"/>
<dbReference type="PANTHER" id="PTHR19303">
    <property type="entry name" value="TRANSPOSON"/>
    <property type="match status" value="1"/>
</dbReference>
<dbReference type="InterPro" id="IPR007889">
    <property type="entry name" value="HTH_Psq"/>
</dbReference>
<evidence type="ECO:0000256" key="1">
    <source>
        <dbReference type="ARBA" id="ARBA00023125"/>
    </source>
</evidence>
<protein>
    <submittedName>
        <fullName evidence="4">Tigger transposable element-derived protein 4-like</fullName>
    </submittedName>
</protein>
<accession>A0AAV7JGD2</accession>
<dbReference type="InterPro" id="IPR050863">
    <property type="entry name" value="CenT-Element_Derived"/>
</dbReference>
<dbReference type="PANTHER" id="PTHR19303:SF73">
    <property type="entry name" value="PROTEIN PDC2"/>
    <property type="match status" value="1"/>
</dbReference>
<evidence type="ECO:0000259" key="3">
    <source>
        <dbReference type="PROSITE" id="PS51253"/>
    </source>
</evidence>
<dbReference type="EMBL" id="JAKMXF010000338">
    <property type="protein sequence ID" value="KAI6647751.1"/>
    <property type="molecule type" value="Genomic_DNA"/>
</dbReference>
<comment type="caution">
    <text evidence="4">The sequence shown here is derived from an EMBL/GenBank/DDBJ whole genome shotgun (WGS) entry which is preliminary data.</text>
</comment>
<feature type="domain" description="HTH CENPB-type" evidence="3">
    <location>
        <begin position="119"/>
        <end position="190"/>
    </location>
</feature>
<keyword evidence="2" id="KW-0539">Nucleus</keyword>
<dbReference type="Pfam" id="PF03221">
    <property type="entry name" value="HTH_Tnp_Tc5"/>
    <property type="match status" value="1"/>
</dbReference>
<dbReference type="GO" id="GO:0003677">
    <property type="term" value="F:DNA binding"/>
    <property type="evidence" value="ECO:0007669"/>
    <property type="project" value="UniProtKB-KW"/>
</dbReference>
<dbReference type="InterPro" id="IPR009057">
    <property type="entry name" value="Homeodomain-like_sf"/>
</dbReference>
<dbReference type="Gene3D" id="1.10.10.60">
    <property type="entry name" value="Homeodomain-like"/>
    <property type="match status" value="2"/>
</dbReference>
<evidence type="ECO:0000313" key="4">
    <source>
        <dbReference type="EMBL" id="KAI6647751.1"/>
    </source>
</evidence>
<gene>
    <name evidence="4" type="ORF">LOD99_8592</name>
</gene>
<dbReference type="SMART" id="SM00674">
    <property type="entry name" value="CENPB"/>
    <property type="match status" value="1"/>
</dbReference>
<name>A0AAV7JGD2_9METZ</name>
<evidence type="ECO:0000256" key="2">
    <source>
        <dbReference type="ARBA" id="ARBA00023242"/>
    </source>
</evidence>